<organism evidence="1 2">
    <name type="scientific">Coprobacter tertius</name>
    <dbReference type="NCBI Taxonomy" id="2944915"/>
    <lineage>
        <taxon>Bacteria</taxon>
        <taxon>Pseudomonadati</taxon>
        <taxon>Bacteroidota</taxon>
        <taxon>Bacteroidia</taxon>
        <taxon>Bacteroidales</taxon>
        <taxon>Barnesiellaceae</taxon>
        <taxon>Coprobacter</taxon>
    </lineage>
</organism>
<comment type="caution">
    <text evidence="1">The sequence shown here is derived from an EMBL/GenBank/DDBJ whole genome shotgun (WGS) entry which is preliminary data.</text>
</comment>
<name>A0ABT1MF02_9BACT</name>
<dbReference type="Proteomes" id="UP001205603">
    <property type="component" value="Unassembled WGS sequence"/>
</dbReference>
<gene>
    <name evidence="1" type="ORF">NMU02_03785</name>
</gene>
<dbReference type="RefSeq" id="WP_255025923.1">
    <property type="nucleotide sequence ID" value="NZ_JANDHW010000003.1"/>
</dbReference>
<evidence type="ECO:0000313" key="1">
    <source>
        <dbReference type="EMBL" id="MCP9611210.1"/>
    </source>
</evidence>
<proteinExistence type="predicted"/>
<sequence>MKKITFFIAMGCIFLCIGCKSSKFEYNHFVSDVDSLYISRINELQAQINEMRALIKRLNDNFGTFVQDIYVDSLSFKEVRLSQGYTVCFIPQREYVDGNLSIYYSYLLKGDRMKKILEGWFRTDEIIDIKDYFILFGMQGKPREFFLYEKKTGMLLLHASSLKVNFEKEAIIYQDYPEGDNNFYIFDLTTQYKIQLKLPDNEKYQWTKYGNAYESVFIKDKRNEYFILGSSEDENCEWIQK</sequence>
<evidence type="ECO:0008006" key="3">
    <source>
        <dbReference type="Google" id="ProtNLM"/>
    </source>
</evidence>
<reference evidence="1 2" key="1">
    <citation type="submission" date="2022-07" db="EMBL/GenBank/DDBJ databases">
        <title>Fecal culturing of patients with breast cancer.</title>
        <authorList>
            <person name="Teng N.M.Y."/>
            <person name="Kiu R."/>
            <person name="Evans R."/>
            <person name="Baker D.J."/>
            <person name="Zenner C."/>
            <person name="Robinson S.D."/>
            <person name="Hall L.J."/>
        </authorList>
    </citation>
    <scope>NUCLEOTIDE SEQUENCE [LARGE SCALE GENOMIC DNA]</scope>
    <source>
        <strain evidence="1 2">LH1063</strain>
    </source>
</reference>
<dbReference type="EMBL" id="JANDHW010000003">
    <property type="protein sequence ID" value="MCP9611210.1"/>
    <property type="molecule type" value="Genomic_DNA"/>
</dbReference>
<evidence type="ECO:0000313" key="2">
    <source>
        <dbReference type="Proteomes" id="UP001205603"/>
    </source>
</evidence>
<keyword evidence="2" id="KW-1185">Reference proteome</keyword>
<accession>A0ABT1MF02</accession>
<protein>
    <recommendedName>
        <fullName evidence="3">Lipoprotein</fullName>
    </recommendedName>
</protein>